<dbReference type="CDD" id="cd06533">
    <property type="entry name" value="Glyco_transf_WecG_TagA"/>
    <property type="match status" value="1"/>
</dbReference>
<proteinExistence type="predicted"/>
<evidence type="ECO:0000313" key="4">
    <source>
        <dbReference type="Proteomes" id="UP001213664"/>
    </source>
</evidence>
<keyword evidence="1" id="KW-0328">Glycosyltransferase</keyword>
<dbReference type="Proteomes" id="UP001213664">
    <property type="component" value="Chromosome"/>
</dbReference>
<evidence type="ECO:0000256" key="2">
    <source>
        <dbReference type="ARBA" id="ARBA00022679"/>
    </source>
</evidence>
<keyword evidence="2" id="KW-0808">Transferase</keyword>
<protein>
    <submittedName>
        <fullName evidence="3">WecB/TagA/CpsF family glycosyltransferase</fullName>
    </submittedName>
</protein>
<accession>A0AAJ5X304</accession>
<reference evidence="3" key="1">
    <citation type="submission" date="2023-03" db="EMBL/GenBank/DDBJ databases">
        <title>Andean soil-derived lignocellulolytic bacterial consortium as a source of novel taxa and putative plastic-active enzymes.</title>
        <authorList>
            <person name="Diaz-Garcia L."/>
            <person name="Chuvochina M."/>
            <person name="Feuerriegel G."/>
            <person name="Bunk B."/>
            <person name="Sproer C."/>
            <person name="Streit W.R."/>
            <person name="Rodriguez L.M."/>
            <person name="Overmann J."/>
            <person name="Jimenez D.J."/>
        </authorList>
    </citation>
    <scope>NUCLEOTIDE SEQUENCE</scope>
    <source>
        <strain evidence="3">MAG 833</strain>
    </source>
</reference>
<evidence type="ECO:0000256" key="1">
    <source>
        <dbReference type="ARBA" id="ARBA00022676"/>
    </source>
</evidence>
<dbReference type="Pfam" id="PF03808">
    <property type="entry name" value="Glyco_tran_WecG"/>
    <property type="match status" value="1"/>
</dbReference>
<dbReference type="GO" id="GO:0016758">
    <property type="term" value="F:hexosyltransferase activity"/>
    <property type="evidence" value="ECO:0007669"/>
    <property type="project" value="TreeGrafter"/>
</dbReference>
<sequence length="266" mass="29349">MNSLSPNSRLQPQPELRFAGLRFHPMTTDQTVAALAARPADLPFDILITPNAEHAWLRRKDAEFDRISARAWLSTNDSRVLRKTAAIGGVELGFAPGSHVVEQLFKAVICPDDSLTVIGGDASVIAELARTFNLNRIAHHNPPMGFIHDAAAVQIAVDFVVEHPARFVFVAMGPPQSEKFCQRIIDGGRATGLGLCIGSSITTLIGRTPPAPQWMEDRGLVWLYRLAREPSRLWRRYLVRGLYGLGLGLIDSIAFRLRLKSPDLRG</sequence>
<evidence type="ECO:0000313" key="3">
    <source>
        <dbReference type="EMBL" id="WEK39315.1"/>
    </source>
</evidence>
<dbReference type="AlphaFoldDB" id="A0AAJ5X304"/>
<dbReference type="PANTHER" id="PTHR34136">
    <property type="match status" value="1"/>
</dbReference>
<dbReference type="EMBL" id="CP119326">
    <property type="protein sequence ID" value="WEK39315.1"/>
    <property type="molecule type" value="Genomic_DNA"/>
</dbReference>
<dbReference type="InterPro" id="IPR004629">
    <property type="entry name" value="WecG_TagA_CpsF"/>
</dbReference>
<gene>
    <name evidence="3" type="ORF">P0Y50_12310</name>
</gene>
<name>A0AAJ5X304_9CAUL</name>
<dbReference type="PANTHER" id="PTHR34136:SF1">
    <property type="entry name" value="UDP-N-ACETYL-D-MANNOSAMINURONIC ACID TRANSFERASE"/>
    <property type="match status" value="1"/>
</dbReference>
<organism evidence="3 4">
    <name type="scientific">Candidatus Brevundimonas colombiensis</name>
    <dbReference type="NCBI Taxonomy" id="3121376"/>
    <lineage>
        <taxon>Bacteria</taxon>
        <taxon>Pseudomonadati</taxon>
        <taxon>Pseudomonadota</taxon>
        <taxon>Alphaproteobacteria</taxon>
        <taxon>Caulobacterales</taxon>
        <taxon>Caulobacteraceae</taxon>
        <taxon>Brevundimonas</taxon>
    </lineage>
</organism>